<gene>
    <name evidence="1" type="ORF">MILVUS5_LOCUS5650</name>
</gene>
<proteinExistence type="predicted"/>
<protein>
    <submittedName>
        <fullName evidence="1">Uncharacterized protein</fullName>
    </submittedName>
</protein>
<keyword evidence="2" id="KW-1185">Reference proteome</keyword>
<dbReference type="Proteomes" id="UP001177021">
    <property type="component" value="Unassembled WGS sequence"/>
</dbReference>
<reference evidence="1" key="1">
    <citation type="submission" date="2023-10" db="EMBL/GenBank/DDBJ databases">
        <authorList>
            <person name="Rodriguez Cubillos JULIANA M."/>
            <person name="De Vega J."/>
        </authorList>
    </citation>
    <scope>NUCLEOTIDE SEQUENCE</scope>
</reference>
<organism evidence="1 2">
    <name type="scientific">Trifolium pratense</name>
    <name type="common">Red clover</name>
    <dbReference type="NCBI Taxonomy" id="57577"/>
    <lineage>
        <taxon>Eukaryota</taxon>
        <taxon>Viridiplantae</taxon>
        <taxon>Streptophyta</taxon>
        <taxon>Embryophyta</taxon>
        <taxon>Tracheophyta</taxon>
        <taxon>Spermatophyta</taxon>
        <taxon>Magnoliopsida</taxon>
        <taxon>eudicotyledons</taxon>
        <taxon>Gunneridae</taxon>
        <taxon>Pentapetalae</taxon>
        <taxon>rosids</taxon>
        <taxon>fabids</taxon>
        <taxon>Fabales</taxon>
        <taxon>Fabaceae</taxon>
        <taxon>Papilionoideae</taxon>
        <taxon>50 kb inversion clade</taxon>
        <taxon>NPAAA clade</taxon>
        <taxon>Hologalegina</taxon>
        <taxon>IRL clade</taxon>
        <taxon>Trifolieae</taxon>
        <taxon>Trifolium</taxon>
    </lineage>
</organism>
<evidence type="ECO:0000313" key="2">
    <source>
        <dbReference type="Proteomes" id="UP001177021"/>
    </source>
</evidence>
<sequence length="130" mass="13412">MDLEEETGCKRGSSSTADAGAREGRGRVCSKVEEGGGDVKRFIINEVEALAELFRTMSESIVPDGKISKVRQMLTTYLVSEAQYGGSSSATAPVAQPESSSSAAARVAQPKGATSAAPAAQPRGSTSFVP</sequence>
<comment type="caution">
    <text evidence="1">The sequence shown here is derived from an EMBL/GenBank/DDBJ whole genome shotgun (WGS) entry which is preliminary data.</text>
</comment>
<dbReference type="EMBL" id="CASHSV030000002">
    <property type="protein sequence ID" value="CAJ2634848.1"/>
    <property type="molecule type" value="Genomic_DNA"/>
</dbReference>
<accession>A0ACB0IQS0</accession>
<evidence type="ECO:0000313" key="1">
    <source>
        <dbReference type="EMBL" id="CAJ2634848.1"/>
    </source>
</evidence>
<name>A0ACB0IQS0_TRIPR</name>